<evidence type="ECO:0000259" key="8">
    <source>
        <dbReference type="Pfam" id="PF00149"/>
    </source>
</evidence>
<dbReference type="Pfam" id="PF00149">
    <property type="entry name" value="Metallophos"/>
    <property type="match status" value="1"/>
</dbReference>
<comment type="subunit">
    <text evidence="2 7">Heterodimer of SbcC and SbcD.</text>
</comment>
<evidence type="ECO:0000259" key="9">
    <source>
        <dbReference type="Pfam" id="PF12320"/>
    </source>
</evidence>
<dbReference type="InterPro" id="IPR029052">
    <property type="entry name" value="Metallo-depent_PP-like"/>
</dbReference>
<dbReference type="EMBL" id="UAPR01000001">
    <property type="protein sequence ID" value="SPT54649.1"/>
    <property type="molecule type" value="Genomic_DNA"/>
</dbReference>
<gene>
    <name evidence="7 10" type="primary">sbcD</name>
    <name evidence="10" type="ORF">NCTC9935_00190</name>
</gene>
<evidence type="ECO:0000256" key="1">
    <source>
        <dbReference type="ARBA" id="ARBA00010555"/>
    </source>
</evidence>
<reference evidence="10 11" key="1">
    <citation type="submission" date="2018-06" db="EMBL/GenBank/DDBJ databases">
        <authorList>
            <consortium name="Pathogen Informatics"/>
            <person name="Doyle S."/>
        </authorList>
    </citation>
    <scope>NUCLEOTIDE SEQUENCE [LARGE SCALE GENOMIC DNA]</scope>
    <source>
        <strain evidence="10 11">NCTC9935</strain>
    </source>
</reference>
<comment type="function">
    <text evidence="7">SbcCD cleaves DNA hairpin structures. These structures can inhibit DNA replication and are intermediates in certain DNA recombination reactions. The complex acts as a 3'-&gt;5' double strand exonuclease that can open hairpins. It also has a 5' single-strand endonuclease activity.</text>
</comment>
<accession>A0A2X0TYQ2</accession>
<dbReference type="STRING" id="1660.APY09_05710"/>
<dbReference type="Pfam" id="PF12320">
    <property type="entry name" value="SbcD_C"/>
    <property type="match status" value="1"/>
</dbReference>
<dbReference type="PANTHER" id="PTHR30337:SF0">
    <property type="entry name" value="NUCLEASE SBCCD SUBUNIT D"/>
    <property type="match status" value="1"/>
</dbReference>
<organism evidence="10 11">
    <name type="scientific">Schaalia odontolytica</name>
    <dbReference type="NCBI Taxonomy" id="1660"/>
    <lineage>
        <taxon>Bacteria</taxon>
        <taxon>Bacillati</taxon>
        <taxon>Actinomycetota</taxon>
        <taxon>Actinomycetes</taxon>
        <taxon>Actinomycetales</taxon>
        <taxon>Actinomycetaceae</taxon>
        <taxon>Schaalia</taxon>
    </lineage>
</organism>
<dbReference type="GO" id="GO:0004519">
    <property type="term" value="F:endonuclease activity"/>
    <property type="evidence" value="ECO:0007669"/>
    <property type="project" value="UniProtKB-KW"/>
</dbReference>
<dbReference type="InterPro" id="IPR004593">
    <property type="entry name" value="SbcD"/>
</dbReference>
<dbReference type="InterPro" id="IPR004843">
    <property type="entry name" value="Calcineurin-like_PHP"/>
</dbReference>
<comment type="similarity">
    <text evidence="1 7">Belongs to the SbcD family.</text>
</comment>
<dbReference type="GO" id="GO:0006310">
    <property type="term" value="P:DNA recombination"/>
    <property type="evidence" value="ECO:0007669"/>
    <property type="project" value="UniProtKB-KW"/>
</dbReference>
<proteinExistence type="inferred from homology"/>
<dbReference type="PANTHER" id="PTHR30337">
    <property type="entry name" value="COMPONENT OF ATP-DEPENDENT DSDNA EXONUCLEASE"/>
    <property type="match status" value="1"/>
</dbReference>
<evidence type="ECO:0000256" key="6">
    <source>
        <dbReference type="ARBA" id="ARBA00022839"/>
    </source>
</evidence>
<keyword evidence="4 7" id="KW-0540">Nuclease</keyword>
<keyword evidence="5 7" id="KW-0378">Hydrolase</keyword>
<dbReference type="InterPro" id="IPR026843">
    <property type="entry name" value="SbcD_C"/>
</dbReference>
<keyword evidence="7" id="KW-0233">DNA recombination</keyword>
<evidence type="ECO:0000256" key="4">
    <source>
        <dbReference type="ARBA" id="ARBA00022722"/>
    </source>
</evidence>
<dbReference type="AlphaFoldDB" id="A0A2X0TYQ2"/>
<evidence type="ECO:0000313" key="11">
    <source>
        <dbReference type="Proteomes" id="UP000250192"/>
    </source>
</evidence>
<dbReference type="Gene3D" id="3.60.21.10">
    <property type="match status" value="1"/>
</dbReference>
<dbReference type="Proteomes" id="UP000250192">
    <property type="component" value="Unassembled WGS sequence"/>
</dbReference>
<dbReference type="GO" id="GO:0006260">
    <property type="term" value="P:DNA replication"/>
    <property type="evidence" value="ECO:0007669"/>
    <property type="project" value="UniProtKB-KW"/>
</dbReference>
<evidence type="ECO:0000256" key="7">
    <source>
        <dbReference type="RuleBase" id="RU363069"/>
    </source>
</evidence>
<evidence type="ECO:0000256" key="3">
    <source>
        <dbReference type="ARBA" id="ARBA00013365"/>
    </source>
</evidence>
<evidence type="ECO:0000256" key="2">
    <source>
        <dbReference type="ARBA" id="ARBA00011322"/>
    </source>
</evidence>
<dbReference type="InterPro" id="IPR050535">
    <property type="entry name" value="DNA_Repair-Maintenance_Comp"/>
</dbReference>
<dbReference type="CDD" id="cd00840">
    <property type="entry name" value="MPP_Mre11_N"/>
    <property type="match status" value="1"/>
</dbReference>
<keyword evidence="7" id="KW-0255">Endonuclease</keyword>
<dbReference type="NCBIfam" id="TIGR00619">
    <property type="entry name" value="sbcd"/>
    <property type="match status" value="1"/>
</dbReference>
<feature type="domain" description="Calcineurin-like phosphoesterase" evidence="8">
    <location>
        <begin position="25"/>
        <end position="113"/>
    </location>
</feature>
<dbReference type="GO" id="GO:0008408">
    <property type="term" value="F:3'-5' exonuclease activity"/>
    <property type="evidence" value="ECO:0007669"/>
    <property type="project" value="InterPro"/>
</dbReference>
<dbReference type="SUPFAM" id="SSF56300">
    <property type="entry name" value="Metallo-dependent phosphatases"/>
    <property type="match status" value="1"/>
</dbReference>
<feature type="domain" description="Nuclease SbcCD subunit D C-terminal" evidence="9">
    <location>
        <begin position="314"/>
        <end position="398"/>
    </location>
</feature>
<keyword evidence="6 7" id="KW-0269">Exonuclease</keyword>
<keyword evidence="11" id="KW-1185">Reference proteome</keyword>
<protein>
    <recommendedName>
        <fullName evidence="3 7">Nuclease SbcCD subunit D</fullName>
    </recommendedName>
</protein>
<evidence type="ECO:0000256" key="5">
    <source>
        <dbReference type="ARBA" id="ARBA00022801"/>
    </source>
</evidence>
<keyword evidence="7" id="KW-0235">DNA replication</keyword>
<evidence type="ECO:0000313" key="10">
    <source>
        <dbReference type="EMBL" id="SPT54649.1"/>
    </source>
</evidence>
<sequence length="425" mass="45202">MQLVSALQACVTDADVGGLCHTGAMLILHTSDWHLGRTLHGASLGESADAFIDWLVALVRERGVDAVLISGDVFDRAVPPVDALARMRRALRELTAQTTVILTSGNHDGAARLGLFADMLTTSLHVVTDPEAIGSPIEAAGALIYPMPYLEPDLVRQLLSDLPVHAEAALPAPLPRSHQAVLGAALRRVRADLEARRGCGDERPAIAMPHAFVTGAQASDSERDIQVGGVPSVSADLFDTLGGPEPLPHGLDYVAAGHLHRPQNISGASVPIRYAGSPIAYSFSEAGAAKSVTLVTTDATSVTDIEVVPIPTLRAIAVLEGTMDELLTDPDEATTASYVSITVTDDARPERMVPRIREVYPHALVVMHRPSQAPSLAPTMSVRASLDPREVTEEFYEAVGGRALNPRERELALDVWAALRGKDVQ</sequence>
<dbReference type="InterPro" id="IPR041796">
    <property type="entry name" value="Mre11_N"/>
</dbReference>
<name>A0A2X0TYQ2_9ACTO</name>